<dbReference type="EMBL" id="JADNRY010000011">
    <property type="protein sequence ID" value="KAF9074782.1"/>
    <property type="molecule type" value="Genomic_DNA"/>
</dbReference>
<dbReference type="Proteomes" id="UP000772434">
    <property type="component" value="Unassembled WGS sequence"/>
</dbReference>
<keyword evidence="1" id="KW-0472">Membrane</keyword>
<keyword evidence="3" id="KW-1185">Reference proteome</keyword>
<dbReference type="AlphaFoldDB" id="A0A9P5Q562"/>
<comment type="caution">
    <text evidence="2">The sequence shown here is derived from an EMBL/GenBank/DDBJ whole genome shotgun (WGS) entry which is preliminary data.</text>
</comment>
<evidence type="ECO:0000313" key="2">
    <source>
        <dbReference type="EMBL" id="KAF9074782.1"/>
    </source>
</evidence>
<sequence>MSNFDAEKLTWNLILEILPNMLSSFVWVLVFFSTMIPVAILRRVLFPCVTLKGIRDAIEVVEKLLEGHIGNIQTSISRDECQHCMEILPQMYKHKQFLRRIRKIMNKIYDHDRSAPWSAYMSLTRLCEISSSYKILCASRQDIEHVIATGSNYHNEWRLEANTTRIALRRRNI</sequence>
<evidence type="ECO:0000313" key="3">
    <source>
        <dbReference type="Proteomes" id="UP000772434"/>
    </source>
</evidence>
<accession>A0A9P5Q562</accession>
<proteinExistence type="predicted"/>
<protein>
    <submittedName>
        <fullName evidence="2">Uncharacterized protein</fullName>
    </submittedName>
</protein>
<keyword evidence="1" id="KW-1133">Transmembrane helix</keyword>
<name>A0A9P5Q562_9AGAR</name>
<feature type="transmembrane region" description="Helical" evidence="1">
    <location>
        <begin position="25"/>
        <end position="45"/>
    </location>
</feature>
<evidence type="ECO:0000256" key="1">
    <source>
        <dbReference type="SAM" id="Phobius"/>
    </source>
</evidence>
<reference evidence="2" key="1">
    <citation type="submission" date="2020-11" db="EMBL/GenBank/DDBJ databases">
        <authorList>
            <consortium name="DOE Joint Genome Institute"/>
            <person name="Ahrendt S."/>
            <person name="Riley R."/>
            <person name="Andreopoulos W."/>
            <person name="Labutti K."/>
            <person name="Pangilinan J."/>
            <person name="Ruiz-Duenas F.J."/>
            <person name="Barrasa J.M."/>
            <person name="Sanchez-Garcia M."/>
            <person name="Camarero S."/>
            <person name="Miyauchi S."/>
            <person name="Serrano A."/>
            <person name="Linde D."/>
            <person name="Babiker R."/>
            <person name="Drula E."/>
            <person name="Ayuso-Fernandez I."/>
            <person name="Pacheco R."/>
            <person name="Padilla G."/>
            <person name="Ferreira P."/>
            <person name="Barriuso J."/>
            <person name="Kellner H."/>
            <person name="Castanera R."/>
            <person name="Alfaro M."/>
            <person name="Ramirez L."/>
            <person name="Pisabarro A.G."/>
            <person name="Kuo A."/>
            <person name="Tritt A."/>
            <person name="Lipzen A."/>
            <person name="He G."/>
            <person name="Yan M."/>
            <person name="Ng V."/>
            <person name="Cullen D."/>
            <person name="Martin F."/>
            <person name="Rosso M.-N."/>
            <person name="Henrissat B."/>
            <person name="Hibbett D."/>
            <person name="Martinez A.T."/>
            <person name="Grigoriev I.V."/>
        </authorList>
    </citation>
    <scope>NUCLEOTIDE SEQUENCE</scope>
    <source>
        <strain evidence="2">AH 40177</strain>
    </source>
</reference>
<gene>
    <name evidence="2" type="ORF">BDP27DRAFT_1315952</name>
</gene>
<dbReference type="OrthoDB" id="3062492at2759"/>
<feature type="non-terminal residue" evidence="2">
    <location>
        <position position="1"/>
    </location>
</feature>
<organism evidence="2 3">
    <name type="scientific">Rhodocollybia butyracea</name>
    <dbReference type="NCBI Taxonomy" id="206335"/>
    <lineage>
        <taxon>Eukaryota</taxon>
        <taxon>Fungi</taxon>
        <taxon>Dikarya</taxon>
        <taxon>Basidiomycota</taxon>
        <taxon>Agaricomycotina</taxon>
        <taxon>Agaricomycetes</taxon>
        <taxon>Agaricomycetidae</taxon>
        <taxon>Agaricales</taxon>
        <taxon>Marasmiineae</taxon>
        <taxon>Omphalotaceae</taxon>
        <taxon>Rhodocollybia</taxon>
    </lineage>
</organism>
<keyword evidence="1" id="KW-0812">Transmembrane</keyword>